<dbReference type="Pfam" id="PF23010">
    <property type="entry name" value="RA_3"/>
    <property type="match status" value="1"/>
</dbReference>
<organism evidence="16 17">
    <name type="scientific">Malassezia sympodialis (strain ATCC 42132)</name>
    <name type="common">Atopic eczema-associated yeast</name>
    <dbReference type="NCBI Taxonomy" id="1230383"/>
    <lineage>
        <taxon>Eukaryota</taxon>
        <taxon>Fungi</taxon>
        <taxon>Dikarya</taxon>
        <taxon>Basidiomycota</taxon>
        <taxon>Ustilaginomycotina</taxon>
        <taxon>Malasseziomycetes</taxon>
        <taxon>Malasseziales</taxon>
        <taxon>Malasseziaceae</taxon>
        <taxon>Malassezia</taxon>
    </lineage>
</organism>
<dbReference type="InterPro" id="IPR000159">
    <property type="entry name" value="RA_dom"/>
</dbReference>
<dbReference type="SUPFAM" id="SSF52058">
    <property type="entry name" value="L domain-like"/>
    <property type="match status" value="2"/>
</dbReference>
<feature type="compositionally biased region" description="Polar residues" evidence="12">
    <location>
        <begin position="219"/>
        <end position="229"/>
    </location>
</feature>
<dbReference type="GO" id="GO:0004016">
    <property type="term" value="F:adenylate cyclase activity"/>
    <property type="evidence" value="ECO:0007669"/>
    <property type="project" value="UniProtKB-EC"/>
</dbReference>
<dbReference type="SMART" id="SM00369">
    <property type="entry name" value="LRR_TYP"/>
    <property type="match status" value="13"/>
</dbReference>
<dbReference type="InterPro" id="IPR055414">
    <property type="entry name" value="LRR_R13L4/SHOC2-like"/>
</dbReference>
<evidence type="ECO:0000256" key="12">
    <source>
        <dbReference type="SAM" id="MobiDB-lite"/>
    </source>
</evidence>
<dbReference type="PROSITE" id="PS51746">
    <property type="entry name" value="PPM_2"/>
    <property type="match status" value="1"/>
</dbReference>
<dbReference type="VEuPathDB" id="FungiDB:MSYG_1032"/>
<evidence type="ECO:0000256" key="3">
    <source>
        <dbReference type="ARBA" id="ARBA00021420"/>
    </source>
</evidence>
<feature type="region of interest" description="Disordered" evidence="12">
    <location>
        <begin position="175"/>
        <end position="270"/>
    </location>
</feature>
<dbReference type="STRING" id="1230383.A0A1M8A3E1"/>
<dbReference type="PANTHER" id="PTHR48057">
    <property type="entry name" value="LEUCINE-RICH REPEAT SERINE/THREONINE-PROTEIN KINASE 1"/>
    <property type="match status" value="1"/>
</dbReference>
<gene>
    <name evidence="16" type="ORF">MSYG_1032</name>
</gene>
<dbReference type="InterPro" id="IPR001611">
    <property type="entry name" value="Leu-rich_rpt"/>
</dbReference>
<feature type="compositionally biased region" description="Basic and acidic residues" evidence="12">
    <location>
        <begin position="389"/>
        <end position="400"/>
    </location>
</feature>
<dbReference type="GO" id="GO:0046872">
    <property type="term" value="F:metal ion binding"/>
    <property type="evidence" value="ECO:0007669"/>
    <property type="project" value="UniProtKB-KW"/>
</dbReference>
<evidence type="ECO:0000256" key="6">
    <source>
        <dbReference type="ARBA" id="ARBA00022737"/>
    </source>
</evidence>
<dbReference type="GO" id="GO:0035556">
    <property type="term" value="P:intracellular signal transduction"/>
    <property type="evidence" value="ECO:0007669"/>
    <property type="project" value="InterPro"/>
</dbReference>
<accession>A0A1M8A3E1</accession>
<dbReference type="GO" id="GO:0006171">
    <property type="term" value="P:cAMP biosynthetic process"/>
    <property type="evidence" value="ECO:0007669"/>
    <property type="project" value="UniProtKB-KW"/>
</dbReference>
<dbReference type="SUPFAM" id="SSF81606">
    <property type="entry name" value="PP2C-like"/>
    <property type="match status" value="1"/>
</dbReference>
<dbReference type="EC" id="4.6.1.1" evidence="2"/>
<evidence type="ECO:0000259" key="15">
    <source>
        <dbReference type="PROSITE" id="PS51746"/>
    </source>
</evidence>
<dbReference type="InterPro" id="IPR055071">
    <property type="entry name" value="RA_PHLPP-like"/>
</dbReference>
<keyword evidence="8" id="KW-0115">cAMP biosynthesis</keyword>
<dbReference type="OrthoDB" id="2021138at2759"/>
<evidence type="ECO:0000256" key="1">
    <source>
        <dbReference type="ARBA" id="ARBA00005381"/>
    </source>
</evidence>
<dbReference type="Pfam" id="PF23598">
    <property type="entry name" value="LRR_14"/>
    <property type="match status" value="1"/>
</dbReference>
<dbReference type="SUPFAM" id="SSF55073">
    <property type="entry name" value="Nucleotide cyclase"/>
    <property type="match status" value="1"/>
</dbReference>
<keyword evidence="9" id="KW-0456">Lyase</keyword>
<evidence type="ECO:0000256" key="4">
    <source>
        <dbReference type="ARBA" id="ARBA00022614"/>
    </source>
</evidence>
<dbReference type="InterPro" id="IPR032675">
    <property type="entry name" value="LRR_dom_sf"/>
</dbReference>
<feature type="compositionally biased region" description="Pro residues" evidence="12">
    <location>
        <begin position="434"/>
        <end position="446"/>
    </location>
</feature>
<dbReference type="SMART" id="SM00044">
    <property type="entry name" value="CYCc"/>
    <property type="match status" value="1"/>
</dbReference>
<dbReference type="InterPro" id="IPR001054">
    <property type="entry name" value="A/G_cyclase"/>
</dbReference>
<dbReference type="Gene3D" id="3.80.10.10">
    <property type="entry name" value="Ribonuclease Inhibitor"/>
    <property type="match status" value="4"/>
</dbReference>
<dbReference type="Gene3D" id="3.60.40.10">
    <property type="entry name" value="PPM-type phosphatase domain"/>
    <property type="match status" value="1"/>
</dbReference>
<proteinExistence type="inferred from homology"/>
<sequence length="1880" mass="206237">MDDAPQASSARRAPHGIIDQHVVQLKSEEDRITNAVSPWESGDVDEVSPATTPVRRGLNPLHLFRPNTGRRVSGPSEGRKWNPFRSSNEGRSRSRSRSDVGRGLRGTHRRSTHSPVDGWSVDSDARPLGLLEPLNVIRSHESSHSATGSIQGIRLDTNLDNIDDIVDTSRLMPTESVGGERLSTGNVSLPPVTPRVLSDGARANLAGSESSSRRGSGSATLSPRPSSSLDGHYSPAGSLPGSLALRTSLSLTEASTEERRSSSPRAAPPLLLPQIGAASASSASGWTAPPSWAVLTQASEQEAMRNVGSEYADDDAEPPPPPAHYAGGDAALTDDTSGSSLQSSIVIFEPEPDTVKVRAAPPVCHKCTVYPLSESRRAARLFWRTKHDHAHDREAPDSAKKPTLGRLRRAPNLLTRLGRPSAARDAAEPLEQAEPPPSTDVSPPSPLVLRTSDMDMSMLRGRTFLRVYQPNDSYVLLSCAPESTAAEMLYALGRHVAMADPQGYRLFLYERGMDRPLTASERPARIIRRRLLQAGYTEADDLDEMGRQDLSCLLRFVYRADRFPTLPVEQEQTYKHLNLQAMHLTLIPVPVYRIASSVVSLDLSMNPLADLPLDFAQQLTSLRILRLASLALKRVPASVCAISSLTQIDVSSNRLLDLDHIPLDELPQLRVVRATNNRLSALPAYMAPMEFLQYVNLSNNRFDTFPDILCAMPNLADLDLSFNTIRTLPSHIGRLSKLVRLVLSGNLLSSLPAEMSGLVSLRVLDVRHMTLQSINDLPALPKLERLMATYNCLTSIDSALGASLSQLELAHNPLSRAALQAPAASALTRLDLSHASLVTLPDSLLSSVPVLTHLVLDDNQLGALPALEALTRLKVLSCAANALTGVPESIGVLSALVRLDLHNNNVRALPPSLWACKALRELNVSSNLLEGIPIPPATEAPRELAYLHAADNRLTEDVFAVLPSLPRLEVLNLSMNEIYEIPTGALRGVQLLRELYLSGNALSALPAEDLEHLTQLHVLFLNGNRLHSLPAELGRLKQLHAIDAGNNILKYNIANWNYDWNWNANPELRYLNLSGNQRFEIRPKLADVDGREQNIADFNCLHHLRLLGLMEVTMTHQPLPDDSDHRRVRTTLAQVNDVPYAIADSIGRLHSFHVFDLVVPQFRGKDDEALLGLIEGHSSSSAAATSISRFIRQHCESTLANELARVPSTATDEGVATALRRTFLRLNQTYAEHVLQKHDTYASERMRTDPSAAAHLNLSQEVFWGWGTASSSPDTHLWHASATALFAYLRGRTLYVANVGESVAVLSRAGVNIKVLGTKHDPLDHEETQRIRAAEGWVSPNGRVNDKLDVARALGAYHLTPVVTAAPSIVCMPLLEMDEFVIIANAELWRYISYQMAVDIARMERESPRIAASRLRDTAIAYGASKHVSVMVLTVGALFDENLNAHVQTARAAQSGLGLTKKTRRGRMDMDSTLARLDREVLPPIGQVALVFTDIKSSTLLWETNPSMQAAIRLHNLLLRRQLRIIGGYEVKTEGDAFMVSFSSVASALLWCFTVQMRLLTVDWPQAILETPTTKVVHADDGTLLYRGLRVRMGIHWGWPVCEVDPVNNRMDYFGPMVNRAARISAAADGGQILVSQDVVDELERQFQQHSSESVPSEESSEVPSADDPQRNVVLLRRLGLGIIAMGERRLKGIESPERLSLVYPKNLSGRYIHLAGSRTSSSSLLMFEPTQALLALGQIKQLGYLCLRLEALTNRRCFPGIYPADPLSRIVHEDMPTSRSEPVPSSDRSLLVQRFVTRMPELLAVDAREDATDAELVPILSQLTTRIRNAVNTLTVEYVRQTLGGPEAQRALQMLLTDLDSRAASPLFSASAVGGSVEE</sequence>
<dbReference type="PROSITE" id="PS50125">
    <property type="entry name" value="GUANYLATE_CYCLASE_2"/>
    <property type="match status" value="1"/>
</dbReference>
<dbReference type="SMART" id="SM00332">
    <property type="entry name" value="PP2Cc"/>
    <property type="match status" value="1"/>
</dbReference>
<evidence type="ECO:0000256" key="11">
    <source>
        <dbReference type="ARBA" id="ARBA00032637"/>
    </source>
</evidence>
<evidence type="ECO:0000256" key="5">
    <source>
        <dbReference type="ARBA" id="ARBA00022723"/>
    </source>
</evidence>
<dbReference type="EMBL" id="LT671822">
    <property type="protein sequence ID" value="SHO76694.1"/>
    <property type="molecule type" value="Genomic_DNA"/>
</dbReference>
<reference evidence="17" key="1">
    <citation type="journal article" date="2017" name="Nucleic Acids Res.">
        <title>Proteogenomics produces comprehensive and highly accurate protein-coding gene annotation in a complete genome assembly of Malassezia sympodialis.</title>
        <authorList>
            <person name="Zhu Y."/>
            <person name="Engstroem P.G."/>
            <person name="Tellgren-Roth C."/>
            <person name="Baudo C.D."/>
            <person name="Kennell J.C."/>
            <person name="Sun S."/>
            <person name="Billmyre R.B."/>
            <person name="Schroeder M.S."/>
            <person name="Andersson A."/>
            <person name="Holm T."/>
            <person name="Sigurgeirsson B."/>
            <person name="Wu G."/>
            <person name="Sankaranarayanan S.R."/>
            <person name="Siddharthan R."/>
            <person name="Sanyal K."/>
            <person name="Lundeberg J."/>
            <person name="Nystedt B."/>
            <person name="Boekhout T."/>
            <person name="Dawson T.L. Jr."/>
            <person name="Heitman J."/>
            <person name="Scheynius A."/>
            <person name="Lehtioe J."/>
        </authorList>
    </citation>
    <scope>NUCLEOTIDE SEQUENCE [LARGE SCALE GENOMIC DNA]</scope>
    <source>
        <strain evidence="17">ATCC 42132</strain>
    </source>
</reference>
<feature type="compositionally biased region" description="Basic and acidic residues" evidence="12">
    <location>
        <begin position="88"/>
        <end position="102"/>
    </location>
</feature>
<name>A0A1M8A3E1_MALS4</name>
<feature type="compositionally biased region" description="Low complexity" evidence="12">
    <location>
        <begin position="1651"/>
        <end position="1664"/>
    </location>
</feature>
<feature type="region of interest" description="Disordered" evidence="12">
    <location>
        <begin position="1646"/>
        <end position="1668"/>
    </location>
</feature>
<dbReference type="InterPro" id="IPR029787">
    <property type="entry name" value="Nucleotide_cyclase"/>
</dbReference>
<keyword evidence="7" id="KW-0460">Magnesium</keyword>
<dbReference type="Pfam" id="PF00211">
    <property type="entry name" value="Guanylate_cyc"/>
    <property type="match status" value="1"/>
</dbReference>
<keyword evidence="6" id="KW-0677">Repeat</keyword>
<evidence type="ECO:0000256" key="8">
    <source>
        <dbReference type="ARBA" id="ARBA00022998"/>
    </source>
</evidence>
<dbReference type="InterPro" id="IPR003591">
    <property type="entry name" value="Leu-rich_rpt_typical-subtyp"/>
</dbReference>
<feature type="region of interest" description="Disordered" evidence="12">
    <location>
        <begin position="34"/>
        <end position="125"/>
    </location>
</feature>
<dbReference type="Gene3D" id="3.30.70.1230">
    <property type="entry name" value="Nucleotide cyclase"/>
    <property type="match status" value="1"/>
</dbReference>
<dbReference type="CDD" id="cd00143">
    <property type="entry name" value="PP2Cc"/>
    <property type="match status" value="1"/>
</dbReference>
<evidence type="ECO:0000313" key="16">
    <source>
        <dbReference type="EMBL" id="SHO76694.1"/>
    </source>
</evidence>
<feature type="domain" description="Ras-associating" evidence="14">
    <location>
        <begin position="461"/>
        <end position="563"/>
    </location>
</feature>
<feature type="compositionally biased region" description="Low complexity" evidence="12">
    <location>
        <begin position="207"/>
        <end position="218"/>
    </location>
</feature>
<protein>
    <recommendedName>
        <fullName evidence="3">Adenylate cyclase</fullName>
        <ecNumber evidence="2">4.6.1.1</ecNumber>
    </recommendedName>
    <alternativeName>
        <fullName evidence="10">ATP pyrophosphate-lyase</fullName>
    </alternativeName>
    <alternativeName>
        <fullName evidence="11">Adenylyl cyclase</fullName>
    </alternativeName>
</protein>
<keyword evidence="17" id="KW-1185">Reference proteome</keyword>
<dbReference type="InterPro" id="IPR036457">
    <property type="entry name" value="PPM-type-like_dom_sf"/>
</dbReference>
<dbReference type="OMA" id="QQVGYEE"/>
<dbReference type="Pfam" id="PF13855">
    <property type="entry name" value="LRR_8"/>
    <property type="match status" value="1"/>
</dbReference>
<evidence type="ECO:0000256" key="9">
    <source>
        <dbReference type="ARBA" id="ARBA00023239"/>
    </source>
</evidence>
<evidence type="ECO:0000313" key="17">
    <source>
        <dbReference type="Proteomes" id="UP000186303"/>
    </source>
</evidence>
<evidence type="ECO:0000259" key="13">
    <source>
        <dbReference type="PROSITE" id="PS50125"/>
    </source>
</evidence>
<evidence type="ECO:0000256" key="7">
    <source>
        <dbReference type="ARBA" id="ARBA00022842"/>
    </source>
</evidence>
<dbReference type="InterPro" id="IPR052595">
    <property type="entry name" value="LRRC69/RLP"/>
</dbReference>
<dbReference type="Pfam" id="PF00481">
    <property type="entry name" value="PP2C"/>
    <property type="match status" value="1"/>
</dbReference>
<keyword evidence="4" id="KW-0433">Leucine-rich repeat</keyword>
<comment type="similarity">
    <text evidence="1">Belongs to the adenylyl cyclase class-3 family.</text>
</comment>
<feature type="region of interest" description="Disordered" evidence="12">
    <location>
        <begin position="388"/>
        <end position="446"/>
    </location>
</feature>
<dbReference type="PROSITE" id="PS50200">
    <property type="entry name" value="RA"/>
    <property type="match status" value="1"/>
</dbReference>
<feature type="region of interest" description="Disordered" evidence="12">
    <location>
        <begin position="307"/>
        <end position="337"/>
    </location>
</feature>
<dbReference type="CDD" id="cd07302">
    <property type="entry name" value="CHD"/>
    <property type="match status" value="1"/>
</dbReference>
<dbReference type="PROSITE" id="PS51450">
    <property type="entry name" value="LRR"/>
    <property type="match status" value="2"/>
</dbReference>
<dbReference type="Proteomes" id="UP000186303">
    <property type="component" value="Chromosome 2"/>
</dbReference>
<feature type="domain" description="PPM-type phosphatase" evidence="15">
    <location>
        <begin position="1139"/>
        <end position="1435"/>
    </location>
</feature>
<evidence type="ECO:0000259" key="14">
    <source>
        <dbReference type="PROSITE" id="PS50200"/>
    </source>
</evidence>
<feature type="domain" description="Guanylate cyclase" evidence="13">
    <location>
        <begin position="1489"/>
        <end position="1625"/>
    </location>
</feature>
<evidence type="ECO:0000256" key="2">
    <source>
        <dbReference type="ARBA" id="ARBA00012201"/>
    </source>
</evidence>
<keyword evidence="5" id="KW-0479">Metal-binding</keyword>
<dbReference type="InterPro" id="IPR001932">
    <property type="entry name" value="PPM-type_phosphatase-like_dom"/>
</dbReference>
<evidence type="ECO:0000256" key="10">
    <source>
        <dbReference type="ARBA" id="ARBA00032597"/>
    </source>
</evidence>
<dbReference type="CDD" id="cd17214">
    <property type="entry name" value="RA_CYR1_like"/>
    <property type="match status" value="1"/>
</dbReference>
<dbReference type="SMART" id="SM00364">
    <property type="entry name" value="LRR_BAC"/>
    <property type="match status" value="10"/>
</dbReference>